<dbReference type="Proteomes" id="UP000265520">
    <property type="component" value="Unassembled WGS sequence"/>
</dbReference>
<feature type="compositionally biased region" description="Acidic residues" evidence="1">
    <location>
        <begin position="1"/>
        <end position="11"/>
    </location>
</feature>
<evidence type="ECO:0000313" key="2">
    <source>
        <dbReference type="EMBL" id="MCI36043.1"/>
    </source>
</evidence>
<accession>A0A392RHG7</accession>
<protein>
    <submittedName>
        <fullName evidence="2">Uncharacterized protein</fullName>
    </submittedName>
</protein>
<comment type="caution">
    <text evidence="2">The sequence shown here is derived from an EMBL/GenBank/DDBJ whole genome shotgun (WGS) entry which is preliminary data.</text>
</comment>
<organism evidence="2 3">
    <name type="scientific">Trifolium medium</name>
    <dbReference type="NCBI Taxonomy" id="97028"/>
    <lineage>
        <taxon>Eukaryota</taxon>
        <taxon>Viridiplantae</taxon>
        <taxon>Streptophyta</taxon>
        <taxon>Embryophyta</taxon>
        <taxon>Tracheophyta</taxon>
        <taxon>Spermatophyta</taxon>
        <taxon>Magnoliopsida</taxon>
        <taxon>eudicotyledons</taxon>
        <taxon>Gunneridae</taxon>
        <taxon>Pentapetalae</taxon>
        <taxon>rosids</taxon>
        <taxon>fabids</taxon>
        <taxon>Fabales</taxon>
        <taxon>Fabaceae</taxon>
        <taxon>Papilionoideae</taxon>
        <taxon>50 kb inversion clade</taxon>
        <taxon>NPAAA clade</taxon>
        <taxon>Hologalegina</taxon>
        <taxon>IRL clade</taxon>
        <taxon>Trifolieae</taxon>
        <taxon>Trifolium</taxon>
    </lineage>
</organism>
<feature type="region of interest" description="Disordered" evidence="1">
    <location>
        <begin position="1"/>
        <end position="69"/>
    </location>
</feature>
<reference evidence="2 3" key="1">
    <citation type="journal article" date="2018" name="Front. Plant Sci.">
        <title>Red Clover (Trifolium pratense) and Zigzag Clover (T. medium) - A Picture of Genomic Similarities and Differences.</title>
        <authorList>
            <person name="Dluhosova J."/>
            <person name="Istvanek J."/>
            <person name="Nedelnik J."/>
            <person name="Repkova J."/>
        </authorList>
    </citation>
    <scope>NUCLEOTIDE SEQUENCE [LARGE SCALE GENOMIC DNA]</scope>
    <source>
        <strain evidence="3">cv. 10/8</strain>
        <tissue evidence="2">Leaf</tissue>
    </source>
</reference>
<feature type="non-terminal residue" evidence="2">
    <location>
        <position position="69"/>
    </location>
</feature>
<feature type="compositionally biased region" description="Polar residues" evidence="1">
    <location>
        <begin position="35"/>
        <end position="48"/>
    </location>
</feature>
<keyword evidence="3" id="KW-1185">Reference proteome</keyword>
<feature type="compositionally biased region" description="Basic and acidic residues" evidence="1">
    <location>
        <begin position="49"/>
        <end position="62"/>
    </location>
</feature>
<evidence type="ECO:0000313" key="3">
    <source>
        <dbReference type="Proteomes" id="UP000265520"/>
    </source>
</evidence>
<sequence>MEDTQNLDSDEQPAPTFKAWGTPSEKAIRDEELDPSNSPQVSIQNSSSKETESDADTMKEAEIGGSNIL</sequence>
<name>A0A392RHG7_9FABA</name>
<proteinExistence type="predicted"/>
<dbReference type="AlphaFoldDB" id="A0A392RHG7"/>
<evidence type="ECO:0000256" key="1">
    <source>
        <dbReference type="SAM" id="MobiDB-lite"/>
    </source>
</evidence>
<dbReference type="EMBL" id="LXQA010229811">
    <property type="protein sequence ID" value="MCI36043.1"/>
    <property type="molecule type" value="Genomic_DNA"/>
</dbReference>